<organism evidence="2 3">
    <name type="scientific">Rhodocytophaga rosea</name>
    <dbReference type="NCBI Taxonomy" id="2704465"/>
    <lineage>
        <taxon>Bacteria</taxon>
        <taxon>Pseudomonadati</taxon>
        <taxon>Bacteroidota</taxon>
        <taxon>Cytophagia</taxon>
        <taxon>Cytophagales</taxon>
        <taxon>Rhodocytophagaceae</taxon>
        <taxon>Rhodocytophaga</taxon>
    </lineage>
</organism>
<gene>
    <name evidence="2" type="ORF">GXP67_18335</name>
</gene>
<dbReference type="PANTHER" id="PTHR37836">
    <property type="entry name" value="LMO1036 PROTEIN"/>
    <property type="match status" value="1"/>
</dbReference>
<proteinExistence type="predicted"/>
<keyword evidence="3" id="KW-1185">Reference proteome</keyword>
<name>A0A6C0GLE0_9BACT</name>
<evidence type="ECO:0000259" key="1">
    <source>
        <dbReference type="Pfam" id="PF12904"/>
    </source>
</evidence>
<dbReference type="EMBL" id="CP048222">
    <property type="protein sequence ID" value="QHT68460.1"/>
    <property type="molecule type" value="Genomic_DNA"/>
</dbReference>
<dbReference type="PANTHER" id="PTHR37836:SF2">
    <property type="entry name" value="DUF4038 DOMAIN-CONTAINING PROTEIN"/>
    <property type="match status" value="1"/>
</dbReference>
<dbReference type="Proteomes" id="UP000480178">
    <property type="component" value="Chromosome"/>
</dbReference>
<protein>
    <recommendedName>
        <fullName evidence="1">Putative collagen-binding domain-containing protein</fullName>
    </recommendedName>
</protein>
<dbReference type="InterPro" id="IPR024749">
    <property type="entry name" value="Collagen-bd_put"/>
</dbReference>
<dbReference type="KEGG" id="rhoz:GXP67_18335"/>
<dbReference type="AlphaFoldDB" id="A0A6C0GLE0"/>
<evidence type="ECO:0000313" key="2">
    <source>
        <dbReference type="EMBL" id="QHT68460.1"/>
    </source>
</evidence>
<accession>A0A6C0GLE0</accession>
<reference evidence="2 3" key="1">
    <citation type="submission" date="2020-01" db="EMBL/GenBank/DDBJ databases">
        <authorList>
            <person name="Kim M.K."/>
        </authorList>
    </citation>
    <scope>NUCLEOTIDE SEQUENCE [LARGE SCALE GENOMIC DNA]</scope>
    <source>
        <strain evidence="2 3">172606-1</strain>
    </source>
</reference>
<evidence type="ECO:0000313" key="3">
    <source>
        <dbReference type="Proteomes" id="UP000480178"/>
    </source>
</evidence>
<sequence length="145" mass="16048">MLSGGTGHAYGSPLWKMDSTWRNYLDLPGAKSLKHVYSLFTSHAWEKLVPDTANLVAVAGRGNFAENNYATTAIAQDGSFAISYLPSQANISINLARLKGKQVQASWFDPRTGERKIIGRYTPQKTVSFNSPTKDDWVLVIDQIQ</sequence>
<dbReference type="Pfam" id="PF12904">
    <property type="entry name" value="Collagen_bind_2"/>
    <property type="match status" value="1"/>
</dbReference>
<feature type="domain" description="Putative collagen-binding" evidence="1">
    <location>
        <begin position="66"/>
        <end position="142"/>
    </location>
</feature>